<keyword evidence="1" id="KW-0560">Oxidoreductase</keyword>
<evidence type="ECO:0000256" key="1">
    <source>
        <dbReference type="ARBA" id="ARBA00023002"/>
    </source>
</evidence>
<dbReference type="CDD" id="cd05288">
    <property type="entry name" value="PGDH"/>
    <property type="match status" value="1"/>
</dbReference>
<dbReference type="GO" id="GO:0016628">
    <property type="term" value="F:oxidoreductase activity, acting on the CH-CH group of donors, NAD or NADP as acceptor"/>
    <property type="evidence" value="ECO:0007669"/>
    <property type="project" value="InterPro"/>
</dbReference>
<evidence type="ECO:0000313" key="3">
    <source>
        <dbReference type="EMBL" id="PJK28130.1"/>
    </source>
</evidence>
<accession>A0A2M9FXF3</accession>
<protein>
    <submittedName>
        <fullName evidence="3">NADP-dependent oxidoreductase</fullName>
    </submittedName>
</protein>
<dbReference type="EMBL" id="PHIG01000048">
    <property type="protein sequence ID" value="PJK28130.1"/>
    <property type="molecule type" value="Genomic_DNA"/>
</dbReference>
<dbReference type="PANTHER" id="PTHR43205">
    <property type="entry name" value="PROSTAGLANDIN REDUCTASE"/>
    <property type="match status" value="1"/>
</dbReference>
<dbReference type="InterPro" id="IPR045010">
    <property type="entry name" value="MDR_fam"/>
</dbReference>
<feature type="domain" description="Enoyl reductase (ER)" evidence="2">
    <location>
        <begin position="50"/>
        <end position="330"/>
    </location>
</feature>
<dbReference type="Proteomes" id="UP000229498">
    <property type="component" value="Unassembled WGS sequence"/>
</dbReference>
<dbReference type="InterPro" id="IPR041694">
    <property type="entry name" value="ADH_N_2"/>
</dbReference>
<dbReference type="SMART" id="SM00829">
    <property type="entry name" value="PKS_ER"/>
    <property type="match status" value="1"/>
</dbReference>
<proteinExistence type="predicted"/>
<dbReference type="Gene3D" id="3.40.50.720">
    <property type="entry name" value="NAD(P)-binding Rossmann-like Domain"/>
    <property type="match status" value="1"/>
</dbReference>
<keyword evidence="4" id="KW-1185">Reference proteome</keyword>
<dbReference type="SUPFAM" id="SSF51735">
    <property type="entry name" value="NAD(P)-binding Rossmann-fold domains"/>
    <property type="match status" value="1"/>
</dbReference>
<organism evidence="3 4">
    <name type="scientific">Minwuia thermotolerans</name>
    <dbReference type="NCBI Taxonomy" id="2056226"/>
    <lineage>
        <taxon>Bacteria</taxon>
        <taxon>Pseudomonadati</taxon>
        <taxon>Pseudomonadota</taxon>
        <taxon>Alphaproteobacteria</taxon>
        <taxon>Minwuiales</taxon>
        <taxon>Minwuiaceae</taxon>
        <taxon>Minwuia</taxon>
    </lineage>
</organism>
<dbReference type="InterPro" id="IPR020843">
    <property type="entry name" value="ER"/>
</dbReference>
<dbReference type="AlphaFoldDB" id="A0A2M9FXF3"/>
<dbReference type="InterPro" id="IPR036291">
    <property type="entry name" value="NAD(P)-bd_dom_sf"/>
</dbReference>
<dbReference type="FunFam" id="3.40.50.720:FF:000121">
    <property type="entry name" value="Prostaglandin reductase 2"/>
    <property type="match status" value="1"/>
</dbReference>
<dbReference type="PANTHER" id="PTHR43205:SF7">
    <property type="entry name" value="PROSTAGLANDIN REDUCTASE 1"/>
    <property type="match status" value="1"/>
</dbReference>
<dbReference type="SUPFAM" id="SSF50129">
    <property type="entry name" value="GroES-like"/>
    <property type="match status" value="1"/>
</dbReference>
<name>A0A2M9FXF3_9PROT</name>
<evidence type="ECO:0000313" key="4">
    <source>
        <dbReference type="Proteomes" id="UP000229498"/>
    </source>
</evidence>
<dbReference type="Pfam" id="PF00107">
    <property type="entry name" value="ADH_zinc_N"/>
    <property type="match status" value="1"/>
</dbReference>
<dbReference type="InterPro" id="IPR011032">
    <property type="entry name" value="GroES-like_sf"/>
</dbReference>
<gene>
    <name evidence="3" type="ORF">CVT23_19060</name>
</gene>
<reference evidence="3 4" key="1">
    <citation type="submission" date="2017-11" db="EMBL/GenBank/DDBJ databases">
        <title>Draft genome sequence of Rhizobiales bacterium SY3-13.</title>
        <authorList>
            <person name="Sun C."/>
        </authorList>
    </citation>
    <scope>NUCLEOTIDE SEQUENCE [LARGE SCALE GENOMIC DNA]</scope>
    <source>
        <strain evidence="3 4">SY3-13</strain>
    </source>
</reference>
<dbReference type="Gene3D" id="3.90.180.10">
    <property type="entry name" value="Medium-chain alcohol dehydrogenases, catalytic domain"/>
    <property type="match status" value="1"/>
</dbReference>
<dbReference type="RefSeq" id="WP_109792886.1">
    <property type="nucleotide sequence ID" value="NZ_PHIG01000048.1"/>
</dbReference>
<comment type="caution">
    <text evidence="3">The sequence shown here is derived from an EMBL/GenBank/DDBJ whole genome shotgun (WGS) entry which is preliminary data.</text>
</comment>
<sequence length="343" mass="37094">MGQKTRRIVLKRYIEGVPSPDDFEIVDHELPDLADGRFLVRNILLSVDPGTRARLSGQASYVPPLKLGEMVGAFSVGEVIESRHPDYVPGDIVSLAEGWAEHLVSKGRGFIRRITDRRLPLSPWLGVLGVSGMTAWFGLRRVGGLKSGQTVVVTSAAGAVGSAAGQIARLEGCRVIGVAGGLEKCRWLVDEAGFDHAIDYRSMDVAAAVAEAAPDGVDILFDNVGNEMIDAVIPSMNLNGVIVVSGQVAAYNQVDPPGLQNTRAFITHRLKMQGLVVFDDLPWDDAERAMAEHVLAGEIVWRDEIGEGLESIPEAFAGLFRGENRGRRLARLAPDPFEPEAKR</sequence>
<dbReference type="Pfam" id="PF16884">
    <property type="entry name" value="ADH_N_2"/>
    <property type="match status" value="1"/>
</dbReference>
<dbReference type="OrthoDB" id="9805663at2"/>
<evidence type="ECO:0000259" key="2">
    <source>
        <dbReference type="SMART" id="SM00829"/>
    </source>
</evidence>
<dbReference type="InterPro" id="IPR013149">
    <property type="entry name" value="ADH-like_C"/>
</dbReference>